<evidence type="ECO:0000259" key="18">
    <source>
        <dbReference type="SMART" id="SM00831"/>
    </source>
</evidence>
<dbReference type="InterPro" id="IPR006068">
    <property type="entry name" value="ATPase_P-typ_cation-transptr_C"/>
</dbReference>
<evidence type="ECO:0000256" key="15">
    <source>
        <dbReference type="ARBA" id="ARBA00023136"/>
    </source>
</evidence>
<dbReference type="Gene3D" id="3.40.1110.10">
    <property type="entry name" value="Calcium-transporting ATPase, cytoplasmic domain N"/>
    <property type="match status" value="1"/>
</dbReference>
<keyword evidence="9" id="KW-0479">Metal-binding</keyword>
<dbReference type="GO" id="GO:1902600">
    <property type="term" value="P:proton transmembrane transport"/>
    <property type="evidence" value="ECO:0007669"/>
    <property type="project" value="TreeGrafter"/>
</dbReference>
<dbReference type="PRINTS" id="PR00119">
    <property type="entry name" value="CATATPASE"/>
</dbReference>
<gene>
    <name evidence="19" type="ORF">IC621_11880</name>
</gene>
<evidence type="ECO:0000256" key="12">
    <source>
        <dbReference type="ARBA" id="ARBA00022967"/>
    </source>
</evidence>
<feature type="transmembrane region" description="Helical" evidence="17">
    <location>
        <begin position="1186"/>
        <end position="1207"/>
    </location>
</feature>
<keyword evidence="7" id="KW-0109">Calcium transport</keyword>
<keyword evidence="4" id="KW-0813">Transport</keyword>
<dbReference type="InterPro" id="IPR050510">
    <property type="entry name" value="Cation_transp_ATPase_P-type"/>
</dbReference>
<keyword evidence="7" id="KW-0106">Calcium</keyword>
<dbReference type="InterPro" id="IPR001757">
    <property type="entry name" value="P_typ_ATPase"/>
</dbReference>
<dbReference type="Pfam" id="PF00122">
    <property type="entry name" value="E1-E2_ATPase"/>
    <property type="match status" value="1"/>
</dbReference>
<evidence type="ECO:0000256" key="6">
    <source>
        <dbReference type="ARBA" id="ARBA00022553"/>
    </source>
</evidence>
<sequence>MIPEVKKRYYHVIPGRLRMELYGIFENPERAEKFVEIFSTIDGVTSVKTSVSRGCILLHYNEEILSIDQLLPLLTKFEEVAWKRDHQYYDDNSEAEKDHDTEEQVAATSEAANVLPFTNTMPKQSKPKENAPLPLTLSVGGFCALGLKQLFLGRSALARHPVPFYLSSAFAVATGYPFFRRGIERIGNRKGALVDFVLGASSLALALVRENLVVLAGLSLLQYLNWKRRDAVRDNWLDEPTVSPEIKRYTKRTGMLGIVATITTLAITRNPIAALGVLLTANPRPAIVSAEYTWNQAELLAKESGLVKPENGSMYQLSQINTFVFEDDALFSKMNDALNKEIAGFTETLPKGTNIAFSQGGYSKKIEEAFPHLNVLTLEEIKHKKREEVLFVHGEKSKQERKIASFYPTIEAAKLNELSETIKIVQQLKHTTQKHMRVTKVWNLFGPAIALTAFASAPLLALVGDALILSFLVHAKHRSEKMMLQKIIRDKEELKQPEMDWHACTSEDIVERFQSSPLSGLNDKLIKTWTKSYGKNKLQAKQGEHWFKSYISQFKEFAMAILGVTALISMFTGHLFDGLAMGTILLLNAGVGTFQERKAKQAVQTMTKFVPPKCKVIRNGEIYEVSAEELVPGDIVELESGERVPADLRIIQAWNLEVDESTLTGESLPVQKNRQPIEREIPITDRANMLYMGTHITRGKGKAVVVQTGNQTEIGRLFMMLSDHEEQETPLQKQVTQISKAFMKGALLIGGIVFIAGLIRGIPLTNMMTTSLALTASAIPEGLPVTITIALTAGILRMAKKDSLTRKLSALETLGRVNVICSDKTGTLTKNEMTIKKIATYKQEFNVTGEGYNPIGEIQLDDGRIEAHKDLNQLLQIGLLCNNSTIEQENSKWIVKGDPTEGALLTVTRKYPSLSETLSEWKREYEVPFDSDRGMMTVACRQKTNDKECFVFTKGSIEKIISHCKTVQVNGKKVPLTKIMRESILQQAEKYAEDSYRVLGFAFRKLKKDEECHNEMENGLTYIGMVGMIDPPKEEVKDSIREAINLDITPIMITGDHPITALSIAKQIGIGYSHDQVLTGEQLNQLSDSEFERRIDDIRIYARVTPNHKLRIVTTLQNKGYIVAMTGDGVNDSLAIKKADVGIAMGRSGTQLTKETSDMVLKEDHFGAIVDGVKEGRTIIGNIRKALGCLLCGNLAEIIVTSTAVIAGLPLPIVPIQILLMNLITDALPAMVLAVNPGSKTKERKRQEIADKELYQQVITRGLLLGIGSLGLFVTSLSMGAPIAVAQTTAFAALVVGQLIQTFSWRQEGQTESVKDWSKDRFLIGAVGVSSIALLSTIYIPGLNTIFKTSALSLTSWLPIFLVAGMSAFLAKSVVKVIQAPKKLLQKEPLAMAG</sequence>
<dbReference type="GO" id="GO:0005388">
    <property type="term" value="F:P-type calcium transporter activity"/>
    <property type="evidence" value="ECO:0007669"/>
    <property type="project" value="UniProtKB-EC"/>
</dbReference>
<dbReference type="InterPro" id="IPR023214">
    <property type="entry name" value="HAD_sf"/>
</dbReference>
<dbReference type="EMBL" id="JACXAI010000014">
    <property type="protein sequence ID" value="MBD1380932.1"/>
    <property type="molecule type" value="Genomic_DNA"/>
</dbReference>
<evidence type="ECO:0000256" key="16">
    <source>
        <dbReference type="ARBA" id="ARBA00048694"/>
    </source>
</evidence>
<dbReference type="PROSITE" id="PS00154">
    <property type="entry name" value="ATPASE_E1_E2"/>
    <property type="match status" value="1"/>
</dbReference>
<dbReference type="SUPFAM" id="SSF81653">
    <property type="entry name" value="Calcium ATPase, transduction domain A"/>
    <property type="match status" value="1"/>
</dbReference>
<evidence type="ECO:0000256" key="7">
    <source>
        <dbReference type="ARBA" id="ARBA00022568"/>
    </source>
</evidence>
<feature type="transmembrane region" description="Helical" evidence="17">
    <location>
        <begin position="444"/>
        <end position="473"/>
    </location>
</feature>
<dbReference type="SUPFAM" id="SSF81660">
    <property type="entry name" value="Metal cation-transporting ATPase, ATP-binding domain N"/>
    <property type="match status" value="1"/>
</dbReference>
<keyword evidence="14" id="KW-0406">Ion transport</keyword>
<dbReference type="SFLD" id="SFLDG00002">
    <property type="entry name" value="C1.7:_P-type_atpase_like"/>
    <property type="match status" value="1"/>
</dbReference>
<dbReference type="InterPro" id="IPR018303">
    <property type="entry name" value="ATPase_P-typ_P_site"/>
</dbReference>
<dbReference type="GO" id="GO:0016887">
    <property type="term" value="F:ATP hydrolysis activity"/>
    <property type="evidence" value="ECO:0007669"/>
    <property type="project" value="InterPro"/>
</dbReference>
<dbReference type="SFLD" id="SFLDF00027">
    <property type="entry name" value="p-type_atpase"/>
    <property type="match status" value="1"/>
</dbReference>
<dbReference type="Pfam" id="PF13246">
    <property type="entry name" value="Cation_ATPase"/>
    <property type="match status" value="1"/>
</dbReference>
<dbReference type="SFLD" id="SFLDS00003">
    <property type="entry name" value="Haloacid_Dehalogenase"/>
    <property type="match status" value="1"/>
</dbReference>
<dbReference type="PANTHER" id="PTHR43294:SF21">
    <property type="entry name" value="CATION TRANSPORTING ATPASE"/>
    <property type="match status" value="1"/>
</dbReference>
<reference evidence="19" key="1">
    <citation type="submission" date="2020-09" db="EMBL/GenBank/DDBJ databases">
        <title>A novel bacterium of genus Bacillus, isolated from South China Sea.</title>
        <authorList>
            <person name="Huang H."/>
            <person name="Mo K."/>
            <person name="Hu Y."/>
        </authorList>
    </citation>
    <scope>NUCLEOTIDE SEQUENCE</scope>
    <source>
        <strain evidence="19">IB182487</strain>
    </source>
</reference>
<feature type="transmembrane region" description="Helical" evidence="17">
    <location>
        <begin position="162"/>
        <end position="179"/>
    </location>
</feature>
<evidence type="ECO:0000256" key="8">
    <source>
        <dbReference type="ARBA" id="ARBA00022692"/>
    </source>
</evidence>
<dbReference type="Proteomes" id="UP000626844">
    <property type="component" value="Unassembled WGS sequence"/>
</dbReference>
<feature type="transmembrane region" description="Helical" evidence="17">
    <location>
        <begin position="1213"/>
        <end position="1237"/>
    </location>
</feature>
<comment type="caution">
    <text evidence="19">The sequence shown here is derived from an EMBL/GenBank/DDBJ whole genome shotgun (WGS) entry which is preliminary data.</text>
</comment>
<dbReference type="FunFam" id="3.40.50.1000:FF:000001">
    <property type="entry name" value="Phospholipid-transporting ATPase IC"/>
    <property type="match status" value="1"/>
</dbReference>
<keyword evidence="20" id="KW-1185">Reference proteome</keyword>
<dbReference type="GO" id="GO:0005391">
    <property type="term" value="F:P-type sodium:potassium-exchanging transporter activity"/>
    <property type="evidence" value="ECO:0007669"/>
    <property type="project" value="TreeGrafter"/>
</dbReference>
<comment type="catalytic activity">
    <reaction evidence="16">
        <text>Ca(2+)(in) + ATP + H2O = Ca(2+)(out) + ADP + phosphate + H(+)</text>
        <dbReference type="Rhea" id="RHEA:18105"/>
        <dbReference type="ChEBI" id="CHEBI:15377"/>
        <dbReference type="ChEBI" id="CHEBI:15378"/>
        <dbReference type="ChEBI" id="CHEBI:29108"/>
        <dbReference type="ChEBI" id="CHEBI:30616"/>
        <dbReference type="ChEBI" id="CHEBI:43474"/>
        <dbReference type="ChEBI" id="CHEBI:456216"/>
        <dbReference type="EC" id="7.2.2.10"/>
    </reaction>
</comment>
<evidence type="ECO:0000256" key="5">
    <source>
        <dbReference type="ARBA" id="ARBA00022475"/>
    </source>
</evidence>
<feature type="transmembrane region" description="Helical" evidence="17">
    <location>
        <begin position="1258"/>
        <end position="1277"/>
    </location>
</feature>
<dbReference type="GO" id="GO:0030007">
    <property type="term" value="P:intracellular potassium ion homeostasis"/>
    <property type="evidence" value="ECO:0007669"/>
    <property type="project" value="TreeGrafter"/>
</dbReference>
<dbReference type="InterPro" id="IPR036412">
    <property type="entry name" value="HAD-like_sf"/>
</dbReference>
<evidence type="ECO:0000313" key="19">
    <source>
        <dbReference type="EMBL" id="MBD1380932.1"/>
    </source>
</evidence>
<dbReference type="InterPro" id="IPR059000">
    <property type="entry name" value="ATPase_P-type_domA"/>
</dbReference>
<keyword evidence="15 17" id="KW-0472">Membrane</keyword>
<accession>A0A926NB21</accession>
<keyword evidence="6" id="KW-0597">Phosphoprotein</keyword>
<comment type="similarity">
    <text evidence="2">Belongs to the cation transport ATPase (P-type) (TC 3.A.3) family. Type IIA subfamily.</text>
</comment>
<evidence type="ECO:0000256" key="1">
    <source>
        <dbReference type="ARBA" id="ARBA00004651"/>
    </source>
</evidence>
<dbReference type="Pfam" id="PF00689">
    <property type="entry name" value="Cation_ATPase_C"/>
    <property type="match status" value="1"/>
</dbReference>
<evidence type="ECO:0000256" key="13">
    <source>
        <dbReference type="ARBA" id="ARBA00022989"/>
    </source>
</evidence>
<dbReference type="Gene3D" id="1.20.1110.10">
    <property type="entry name" value="Calcium-transporting ATPase, transmembrane domain"/>
    <property type="match status" value="1"/>
</dbReference>
<organism evidence="19 20">
    <name type="scientific">Metabacillus arenae</name>
    <dbReference type="NCBI Taxonomy" id="2771434"/>
    <lineage>
        <taxon>Bacteria</taxon>
        <taxon>Bacillati</taxon>
        <taxon>Bacillota</taxon>
        <taxon>Bacilli</taxon>
        <taxon>Bacillales</taxon>
        <taxon>Bacillaceae</taxon>
        <taxon>Metabacillus</taxon>
    </lineage>
</organism>
<dbReference type="GO" id="GO:0046872">
    <property type="term" value="F:metal ion binding"/>
    <property type="evidence" value="ECO:0007669"/>
    <property type="project" value="UniProtKB-KW"/>
</dbReference>
<dbReference type="GO" id="GO:0006883">
    <property type="term" value="P:intracellular sodium ion homeostasis"/>
    <property type="evidence" value="ECO:0007669"/>
    <property type="project" value="TreeGrafter"/>
</dbReference>
<feature type="transmembrane region" description="Helical" evidence="17">
    <location>
        <begin position="1283"/>
        <end position="1301"/>
    </location>
</feature>
<dbReference type="EC" id="7.2.2.10" evidence="3"/>
<dbReference type="GO" id="GO:0005524">
    <property type="term" value="F:ATP binding"/>
    <property type="evidence" value="ECO:0007669"/>
    <property type="project" value="UniProtKB-KW"/>
</dbReference>
<dbReference type="NCBIfam" id="TIGR01494">
    <property type="entry name" value="ATPase_P-type"/>
    <property type="match status" value="2"/>
</dbReference>
<keyword evidence="13 17" id="KW-1133">Transmembrane helix</keyword>
<dbReference type="PANTHER" id="PTHR43294">
    <property type="entry name" value="SODIUM/POTASSIUM-TRANSPORTING ATPASE SUBUNIT ALPHA"/>
    <property type="match status" value="1"/>
</dbReference>
<feature type="transmembrane region" description="Helical" evidence="17">
    <location>
        <begin position="131"/>
        <end position="150"/>
    </location>
</feature>
<comment type="subcellular location">
    <subcellularLocation>
        <location evidence="1">Cell membrane</location>
        <topology evidence="1">Multi-pass membrane protein</topology>
    </subcellularLocation>
</comment>
<evidence type="ECO:0000256" key="11">
    <source>
        <dbReference type="ARBA" id="ARBA00022840"/>
    </source>
</evidence>
<evidence type="ECO:0000256" key="14">
    <source>
        <dbReference type="ARBA" id="ARBA00023065"/>
    </source>
</evidence>
<feature type="transmembrane region" description="Helical" evidence="17">
    <location>
        <begin position="578"/>
        <end position="594"/>
    </location>
</feature>
<keyword evidence="10" id="KW-0547">Nucleotide-binding</keyword>
<evidence type="ECO:0000256" key="10">
    <source>
        <dbReference type="ARBA" id="ARBA00022741"/>
    </source>
</evidence>
<keyword evidence="5" id="KW-1003">Cell membrane</keyword>
<dbReference type="Gene3D" id="3.40.50.1000">
    <property type="entry name" value="HAD superfamily/HAD-like"/>
    <property type="match status" value="1"/>
</dbReference>
<dbReference type="SUPFAM" id="SSF56784">
    <property type="entry name" value="HAD-like"/>
    <property type="match status" value="1"/>
</dbReference>
<protein>
    <recommendedName>
        <fullName evidence="3">P-type Ca(2+) transporter</fullName>
        <ecNumber evidence="3">7.2.2.10</ecNumber>
    </recommendedName>
</protein>
<evidence type="ECO:0000256" key="4">
    <source>
        <dbReference type="ARBA" id="ARBA00022448"/>
    </source>
</evidence>
<evidence type="ECO:0000256" key="17">
    <source>
        <dbReference type="SAM" id="Phobius"/>
    </source>
</evidence>
<feature type="transmembrane region" description="Helical" evidence="17">
    <location>
        <begin position="1354"/>
        <end position="1375"/>
    </location>
</feature>
<dbReference type="RefSeq" id="WP_191158530.1">
    <property type="nucleotide sequence ID" value="NZ_JACXAI010000014.1"/>
</dbReference>
<dbReference type="InterPro" id="IPR023299">
    <property type="entry name" value="ATPase_P-typ_cyto_dom_N"/>
</dbReference>
<keyword evidence="8 17" id="KW-0812">Transmembrane</keyword>
<dbReference type="GO" id="GO:0036376">
    <property type="term" value="P:sodium ion export across plasma membrane"/>
    <property type="evidence" value="ECO:0007669"/>
    <property type="project" value="TreeGrafter"/>
</dbReference>
<evidence type="ECO:0000256" key="2">
    <source>
        <dbReference type="ARBA" id="ARBA00005675"/>
    </source>
</evidence>
<dbReference type="GO" id="GO:0005886">
    <property type="term" value="C:plasma membrane"/>
    <property type="evidence" value="ECO:0007669"/>
    <property type="project" value="UniProtKB-SubCell"/>
</dbReference>
<dbReference type="SMART" id="SM00831">
    <property type="entry name" value="Cation_ATPase_N"/>
    <property type="match status" value="1"/>
</dbReference>
<dbReference type="InterPro" id="IPR023298">
    <property type="entry name" value="ATPase_P-typ_TM_dom_sf"/>
</dbReference>
<feature type="transmembrane region" description="Helical" evidence="17">
    <location>
        <begin position="741"/>
        <end position="762"/>
    </location>
</feature>
<feature type="domain" description="Cation-transporting P-type ATPase N-terminal" evidence="18">
    <location>
        <begin position="500"/>
        <end position="574"/>
    </location>
</feature>
<dbReference type="InterPro" id="IPR044492">
    <property type="entry name" value="P_typ_ATPase_HD_dom"/>
</dbReference>
<keyword evidence="12" id="KW-1278">Translocase</keyword>
<proteinExistence type="inferred from homology"/>
<dbReference type="FunFam" id="2.70.150.10:FF:000016">
    <property type="entry name" value="Calcium-transporting P-type ATPase putative"/>
    <property type="match status" value="1"/>
</dbReference>
<dbReference type="InterPro" id="IPR004014">
    <property type="entry name" value="ATPase_P-typ_cation-transptr_N"/>
</dbReference>
<dbReference type="InterPro" id="IPR008250">
    <property type="entry name" value="ATPase_P-typ_transduc_dom_A_sf"/>
</dbReference>
<dbReference type="SUPFAM" id="SSF81665">
    <property type="entry name" value="Calcium ATPase, transmembrane domain M"/>
    <property type="match status" value="1"/>
</dbReference>
<feature type="transmembrane region" description="Helical" evidence="17">
    <location>
        <begin position="1322"/>
        <end position="1342"/>
    </location>
</feature>
<feature type="transmembrane region" description="Helical" evidence="17">
    <location>
        <begin position="782"/>
        <end position="799"/>
    </location>
</feature>
<evidence type="ECO:0000313" key="20">
    <source>
        <dbReference type="Proteomes" id="UP000626844"/>
    </source>
</evidence>
<dbReference type="Pfam" id="PF00690">
    <property type="entry name" value="Cation_ATPase_N"/>
    <property type="match status" value="1"/>
</dbReference>
<name>A0A926NB21_9BACI</name>
<evidence type="ECO:0000256" key="3">
    <source>
        <dbReference type="ARBA" id="ARBA00012790"/>
    </source>
</evidence>
<dbReference type="GO" id="GO:1990573">
    <property type="term" value="P:potassium ion import across plasma membrane"/>
    <property type="evidence" value="ECO:0007669"/>
    <property type="project" value="TreeGrafter"/>
</dbReference>
<evidence type="ECO:0000256" key="9">
    <source>
        <dbReference type="ARBA" id="ARBA00022723"/>
    </source>
</evidence>
<keyword evidence="11" id="KW-0067">ATP-binding</keyword>
<dbReference type="Gene3D" id="2.70.150.10">
    <property type="entry name" value="Calcium-transporting ATPase, cytoplasmic transduction domain A"/>
    <property type="match status" value="1"/>
</dbReference>
<dbReference type="PRINTS" id="PR00120">
    <property type="entry name" value="HATPASE"/>
</dbReference>